<dbReference type="InterPro" id="IPR013249">
    <property type="entry name" value="RNA_pol_sigma70_r4_t2"/>
</dbReference>
<dbReference type="InterPro" id="IPR013325">
    <property type="entry name" value="RNA_pol_sigma_r2"/>
</dbReference>
<accession>A0A956LZ12</accession>
<evidence type="ECO:0000256" key="1">
    <source>
        <dbReference type="ARBA" id="ARBA00010641"/>
    </source>
</evidence>
<dbReference type="AlphaFoldDB" id="A0A956LZ12"/>
<evidence type="ECO:0000256" key="5">
    <source>
        <dbReference type="ARBA" id="ARBA00023125"/>
    </source>
</evidence>
<proteinExistence type="inferred from homology"/>
<dbReference type="GO" id="GO:0016987">
    <property type="term" value="F:sigma factor activity"/>
    <property type="evidence" value="ECO:0007669"/>
    <property type="project" value="UniProtKB-KW"/>
</dbReference>
<reference evidence="9" key="2">
    <citation type="journal article" date="2021" name="Microbiome">
        <title>Successional dynamics and alternative stable states in a saline activated sludge microbial community over 9 years.</title>
        <authorList>
            <person name="Wang Y."/>
            <person name="Ye J."/>
            <person name="Ju F."/>
            <person name="Liu L."/>
            <person name="Boyd J.A."/>
            <person name="Deng Y."/>
            <person name="Parks D.H."/>
            <person name="Jiang X."/>
            <person name="Yin X."/>
            <person name="Woodcroft B.J."/>
            <person name="Tyson G.W."/>
            <person name="Hugenholtz P."/>
            <person name="Polz M.F."/>
            <person name="Zhang T."/>
        </authorList>
    </citation>
    <scope>NUCLEOTIDE SEQUENCE</scope>
    <source>
        <strain evidence="9">HKST-UBA01</strain>
    </source>
</reference>
<sequence>MTPETHATVARAREEFLAIVADLRPELHRYCARLTGSVIEGEDIVQDTLAKAFYTLGLSSEVPNLRPWLFRIAHNTAVDFLKSHGQRLTDVHSDLSDIAGFDEAPDPVAVRAVLARFLVLPVLQRSAVILKDVLGHSLEETAETMETTVAAVKAALVRGRANLRGETAREAAASRAGRSDLDRYATLFNARDWDGVRAMVGDDCRLDLVSRSKRRGKDVGMYFTRYAKEDVSLRVVRLEERLALSAHLHGAERPSYFILLEFQDGKVQDIRDFRYVDYIATEAEFEPA</sequence>
<dbReference type="InterPro" id="IPR036388">
    <property type="entry name" value="WH-like_DNA-bd_sf"/>
</dbReference>
<dbReference type="InterPro" id="IPR032710">
    <property type="entry name" value="NTF2-like_dom_sf"/>
</dbReference>
<name>A0A956LZ12_UNCEI</name>
<dbReference type="Pfam" id="PF08281">
    <property type="entry name" value="Sigma70_r4_2"/>
    <property type="match status" value="1"/>
</dbReference>
<dbReference type="InterPro" id="IPR039425">
    <property type="entry name" value="RNA_pol_sigma-70-like"/>
</dbReference>
<protein>
    <submittedName>
        <fullName evidence="9">RNA polymerase sigma factor</fullName>
    </submittedName>
</protein>
<dbReference type="Gene3D" id="1.10.1740.10">
    <property type="match status" value="1"/>
</dbReference>
<reference evidence="9" key="1">
    <citation type="submission" date="2020-04" db="EMBL/GenBank/DDBJ databases">
        <authorList>
            <person name="Zhang T."/>
        </authorList>
    </citation>
    <scope>NUCLEOTIDE SEQUENCE</scope>
    <source>
        <strain evidence="9">HKST-UBA01</strain>
    </source>
</reference>
<evidence type="ECO:0000313" key="9">
    <source>
        <dbReference type="EMBL" id="MCA9726845.1"/>
    </source>
</evidence>
<keyword evidence="4" id="KW-0731">Sigma factor</keyword>
<gene>
    <name evidence="9" type="ORF">KC729_04120</name>
</gene>
<dbReference type="PANTHER" id="PTHR43133:SF8">
    <property type="entry name" value="RNA POLYMERASE SIGMA FACTOR HI_1459-RELATED"/>
    <property type="match status" value="1"/>
</dbReference>
<evidence type="ECO:0000259" key="8">
    <source>
        <dbReference type="Pfam" id="PF08281"/>
    </source>
</evidence>
<feature type="domain" description="RNA polymerase sigma-70 region 2" evidence="7">
    <location>
        <begin position="20"/>
        <end position="85"/>
    </location>
</feature>
<feature type="domain" description="RNA polymerase sigma factor 70 region 4 type 2" evidence="8">
    <location>
        <begin position="115"/>
        <end position="163"/>
    </location>
</feature>
<evidence type="ECO:0000256" key="4">
    <source>
        <dbReference type="ARBA" id="ARBA00023082"/>
    </source>
</evidence>
<dbReference type="Gene3D" id="1.10.10.10">
    <property type="entry name" value="Winged helix-like DNA-binding domain superfamily/Winged helix DNA-binding domain"/>
    <property type="match status" value="1"/>
</dbReference>
<dbReference type="Proteomes" id="UP000697710">
    <property type="component" value="Unassembled WGS sequence"/>
</dbReference>
<dbReference type="SUPFAM" id="SSF88946">
    <property type="entry name" value="Sigma2 domain of RNA polymerase sigma factors"/>
    <property type="match status" value="1"/>
</dbReference>
<comment type="similarity">
    <text evidence="1">Belongs to the sigma-70 factor family. ECF subfamily.</text>
</comment>
<comment type="caution">
    <text evidence="9">The sequence shown here is derived from an EMBL/GenBank/DDBJ whole genome shotgun (WGS) entry which is preliminary data.</text>
</comment>
<dbReference type="GO" id="GO:0003677">
    <property type="term" value="F:DNA binding"/>
    <property type="evidence" value="ECO:0007669"/>
    <property type="project" value="UniProtKB-KW"/>
</dbReference>
<evidence type="ECO:0000256" key="6">
    <source>
        <dbReference type="ARBA" id="ARBA00023163"/>
    </source>
</evidence>
<comment type="subunit">
    <text evidence="2">Interacts transiently with the RNA polymerase catalytic core formed by RpoA, RpoB, RpoC and RpoZ (2 alpha, 1 beta, 1 beta' and 1 omega subunit) to form the RNA polymerase holoenzyme that can initiate transcription.</text>
</comment>
<dbReference type="GO" id="GO:0006352">
    <property type="term" value="P:DNA-templated transcription initiation"/>
    <property type="evidence" value="ECO:0007669"/>
    <property type="project" value="InterPro"/>
</dbReference>
<dbReference type="PANTHER" id="PTHR43133">
    <property type="entry name" value="RNA POLYMERASE ECF-TYPE SIGMA FACTO"/>
    <property type="match status" value="1"/>
</dbReference>
<evidence type="ECO:0000256" key="3">
    <source>
        <dbReference type="ARBA" id="ARBA00023015"/>
    </source>
</evidence>
<evidence type="ECO:0000256" key="2">
    <source>
        <dbReference type="ARBA" id="ARBA00011344"/>
    </source>
</evidence>
<keyword evidence="6" id="KW-0804">Transcription</keyword>
<keyword evidence="3" id="KW-0805">Transcription regulation</keyword>
<dbReference type="Gene3D" id="3.10.450.50">
    <property type="match status" value="1"/>
</dbReference>
<dbReference type="InterPro" id="IPR007627">
    <property type="entry name" value="RNA_pol_sigma70_r2"/>
</dbReference>
<organism evidence="9 10">
    <name type="scientific">Eiseniibacteriota bacterium</name>
    <dbReference type="NCBI Taxonomy" id="2212470"/>
    <lineage>
        <taxon>Bacteria</taxon>
        <taxon>Candidatus Eiseniibacteriota</taxon>
    </lineage>
</organism>
<dbReference type="SUPFAM" id="SSF88659">
    <property type="entry name" value="Sigma3 and sigma4 domains of RNA polymerase sigma factors"/>
    <property type="match status" value="1"/>
</dbReference>
<keyword evidence="5" id="KW-0238">DNA-binding</keyword>
<dbReference type="EMBL" id="JAGQHR010000075">
    <property type="protein sequence ID" value="MCA9726845.1"/>
    <property type="molecule type" value="Genomic_DNA"/>
</dbReference>
<dbReference type="InterPro" id="IPR013324">
    <property type="entry name" value="RNA_pol_sigma_r3/r4-like"/>
</dbReference>
<dbReference type="SUPFAM" id="SSF54427">
    <property type="entry name" value="NTF2-like"/>
    <property type="match status" value="1"/>
</dbReference>
<dbReference type="Pfam" id="PF04542">
    <property type="entry name" value="Sigma70_r2"/>
    <property type="match status" value="1"/>
</dbReference>
<evidence type="ECO:0000313" key="10">
    <source>
        <dbReference type="Proteomes" id="UP000697710"/>
    </source>
</evidence>
<evidence type="ECO:0000259" key="7">
    <source>
        <dbReference type="Pfam" id="PF04542"/>
    </source>
</evidence>